<feature type="compositionally biased region" description="Basic and acidic residues" evidence="11">
    <location>
        <begin position="160"/>
        <end position="170"/>
    </location>
</feature>
<feature type="compositionally biased region" description="Basic residues" evidence="11">
    <location>
        <begin position="258"/>
        <end position="267"/>
    </location>
</feature>
<dbReference type="SUPFAM" id="SSF50447">
    <property type="entry name" value="Translation proteins"/>
    <property type="match status" value="2"/>
</dbReference>
<comment type="similarity">
    <text evidence="2">Belongs to the TRAFAC class translation factor GTPase superfamily. Classic translation factor GTPase family. IF-2 subfamily.</text>
</comment>
<keyword evidence="7" id="KW-0496">Mitochondrion</keyword>
<keyword evidence="4" id="KW-0547">Nucleotide-binding</keyword>
<dbReference type="Gene3D" id="3.40.50.10050">
    <property type="entry name" value="Translation initiation factor IF- 2, domain 3"/>
    <property type="match status" value="1"/>
</dbReference>
<feature type="compositionally biased region" description="Polar residues" evidence="11">
    <location>
        <begin position="73"/>
        <end position="90"/>
    </location>
</feature>
<evidence type="ECO:0000256" key="11">
    <source>
        <dbReference type="SAM" id="MobiDB-lite"/>
    </source>
</evidence>
<reference evidence="13" key="1">
    <citation type="submission" date="2019-03" db="EMBL/GenBank/DDBJ databases">
        <title>Long read genome sequence of the mycoparasitic Pythium oligandrum ATCC 38472 isolated from sugarbeet rhizosphere.</title>
        <authorList>
            <person name="Gaulin E."/>
        </authorList>
    </citation>
    <scope>NUCLEOTIDE SEQUENCE</scope>
    <source>
        <strain evidence="13">ATCC 38472_TT</strain>
    </source>
</reference>
<accession>A0A8K1FLH0</accession>
<dbReference type="FunFam" id="3.40.50.10050:FF:000001">
    <property type="entry name" value="Translation initiation factor IF-2"/>
    <property type="match status" value="1"/>
</dbReference>
<dbReference type="InterPro" id="IPR027417">
    <property type="entry name" value="P-loop_NTPase"/>
</dbReference>
<dbReference type="EMBL" id="SPLM01000003">
    <property type="protein sequence ID" value="TMW68235.1"/>
    <property type="molecule type" value="Genomic_DNA"/>
</dbReference>
<dbReference type="GO" id="GO:0005525">
    <property type="term" value="F:GTP binding"/>
    <property type="evidence" value="ECO:0007669"/>
    <property type="project" value="UniProtKB-KW"/>
</dbReference>
<evidence type="ECO:0000256" key="3">
    <source>
        <dbReference type="ARBA" id="ARBA00022540"/>
    </source>
</evidence>
<feature type="region of interest" description="Disordered" evidence="11">
    <location>
        <begin position="153"/>
        <end position="267"/>
    </location>
</feature>
<dbReference type="FunFam" id="2.40.30.10:FF:000008">
    <property type="entry name" value="Translation initiation factor IF-2"/>
    <property type="match status" value="1"/>
</dbReference>
<evidence type="ECO:0000256" key="2">
    <source>
        <dbReference type="ARBA" id="ARBA00007733"/>
    </source>
</evidence>
<evidence type="ECO:0000256" key="9">
    <source>
        <dbReference type="ARBA" id="ARBA00025162"/>
    </source>
</evidence>
<feature type="region of interest" description="Disordered" evidence="11">
    <location>
        <begin position="50"/>
        <end position="137"/>
    </location>
</feature>
<dbReference type="PANTHER" id="PTHR43381">
    <property type="entry name" value="TRANSLATION INITIATION FACTOR IF-2-RELATED"/>
    <property type="match status" value="1"/>
</dbReference>
<evidence type="ECO:0000313" key="13">
    <source>
        <dbReference type="EMBL" id="TMW68235.1"/>
    </source>
</evidence>
<evidence type="ECO:0000259" key="12">
    <source>
        <dbReference type="PROSITE" id="PS51722"/>
    </source>
</evidence>
<dbReference type="Gene3D" id="2.40.30.10">
    <property type="entry name" value="Translation factors"/>
    <property type="match status" value="2"/>
</dbReference>
<evidence type="ECO:0000256" key="10">
    <source>
        <dbReference type="ARBA" id="ARBA00044200"/>
    </source>
</evidence>
<dbReference type="InterPro" id="IPR044145">
    <property type="entry name" value="IF2_II"/>
</dbReference>
<evidence type="ECO:0000256" key="4">
    <source>
        <dbReference type="ARBA" id="ARBA00022741"/>
    </source>
</evidence>
<keyword evidence="3" id="KW-0396">Initiation factor</keyword>
<dbReference type="CDD" id="cd01887">
    <property type="entry name" value="IF2_eIF5B"/>
    <property type="match status" value="1"/>
</dbReference>
<dbReference type="Gene3D" id="3.40.50.300">
    <property type="entry name" value="P-loop containing nucleotide triphosphate hydrolases"/>
    <property type="match status" value="1"/>
</dbReference>
<feature type="compositionally biased region" description="Low complexity" evidence="11">
    <location>
        <begin position="93"/>
        <end position="113"/>
    </location>
</feature>
<evidence type="ECO:0000313" key="14">
    <source>
        <dbReference type="Proteomes" id="UP000794436"/>
    </source>
</evidence>
<dbReference type="SUPFAM" id="SSF52156">
    <property type="entry name" value="Initiation factor IF2/eIF5b, domain 3"/>
    <property type="match status" value="1"/>
</dbReference>
<dbReference type="InterPro" id="IPR036925">
    <property type="entry name" value="TIF_IF2_dom3_sf"/>
</dbReference>
<dbReference type="Pfam" id="PF11987">
    <property type="entry name" value="IF-2"/>
    <property type="match status" value="1"/>
</dbReference>
<keyword evidence="14" id="KW-1185">Reference proteome</keyword>
<dbReference type="Pfam" id="PF22042">
    <property type="entry name" value="EF-G_D2"/>
    <property type="match status" value="1"/>
</dbReference>
<dbReference type="SUPFAM" id="SSF52540">
    <property type="entry name" value="P-loop containing nucleoside triphosphate hydrolases"/>
    <property type="match status" value="1"/>
</dbReference>
<feature type="compositionally biased region" description="Acidic residues" evidence="11">
    <location>
        <begin position="197"/>
        <end position="210"/>
    </location>
</feature>
<dbReference type="Pfam" id="PF00009">
    <property type="entry name" value="GTP_EFTU"/>
    <property type="match status" value="1"/>
</dbReference>
<dbReference type="Proteomes" id="UP000794436">
    <property type="component" value="Unassembled WGS sequence"/>
</dbReference>
<dbReference type="OrthoDB" id="361630at2759"/>
<dbReference type="GO" id="GO:0003743">
    <property type="term" value="F:translation initiation factor activity"/>
    <property type="evidence" value="ECO:0007669"/>
    <property type="project" value="UniProtKB-KW"/>
</dbReference>
<feature type="domain" description="Tr-type G" evidence="12">
    <location>
        <begin position="410"/>
        <end position="588"/>
    </location>
</feature>
<dbReference type="InterPro" id="IPR000795">
    <property type="entry name" value="T_Tr_GTP-bd_dom"/>
</dbReference>
<keyword evidence="5" id="KW-0648">Protein biosynthesis</keyword>
<dbReference type="GO" id="GO:0005739">
    <property type="term" value="C:mitochondrion"/>
    <property type="evidence" value="ECO:0007669"/>
    <property type="project" value="UniProtKB-SubCell"/>
</dbReference>
<comment type="function">
    <text evidence="9">One of the essential components for the initiation of protein synthesis. Protects formylmethionyl-tRNA from spontaneous hydrolysis and promotes its binding to the 30S ribosomal subunits. Also involved in the hydrolysis of GTP during the formation of the 70S ribosomal complex.</text>
</comment>
<dbReference type="NCBIfam" id="TIGR00231">
    <property type="entry name" value="small_GTP"/>
    <property type="match status" value="1"/>
</dbReference>
<keyword evidence="8" id="KW-0342">GTP-binding</keyword>
<evidence type="ECO:0000256" key="8">
    <source>
        <dbReference type="ARBA" id="ARBA00023134"/>
    </source>
</evidence>
<sequence>MTQWFLLRHGLVQTSAARGSVLTLSSAPSVWSVASGRCCVASSHWMRRYSTSSVPDRRKRNHFKSNRDHKGNSSKSKPGNWNLFDSTSGSRVGGSAATNTTNATGGAQNATRGKPAPKKNRNVARRGNAAVEQKQEPVFTNKFQNLLSFAFDEEDDEDGGDKPVDSKESGKSLLRSTSLAPAKKLSGVLKLQQRKEDEEEEEESDEDDIFTSEGTNDLAISALGLDMDSTNDDSAPASLLQKQKKAKPKTDATDTTGKKKLLKKQKKKDGRSLLKNFKFENSIFGGDDDFFGHVDWDERDTENREERRFKRQQRKKDKEKPKLMLPPQEVEIPTRVTVKDLAERMCIKSKVLIKSLRDLGESGLTDDSIITNDIAEVAVESLNMIPILLPPEFVDAELTLPPDDCSSFPVRPPVISVMGHVDHGKTTLLDALRKANVAASEAGGITQSIGAFTVDLGKKFGKLGTMTFIDTPGHAAFSSMRSMGSEVTDIIVLVVAADDGVRPQTEEVIRLAQKNNVPLVVAVTKVDMHAHDQREVIDRIAGELLNLGVVVETMGGETPLVCVSGKTREGLDTLKETIALHAEVMDLRADTTVHGEGVVLEAKIARGVGAQVDTIVKWGTLKTGAIVICGQEYGKIRALVGPDGKRLKQATPGTPVRVIGLKGLPNAGEPLLTVGSEERAKEVVEGREELLQWDLLAATEEAEAEVTGEIAHFRKRRYMGAMAKSREIELRRRQAEEEAKRVASLKVGEDGYVAKVVPIIVKTDSVGVITAIDDLIATLPTEEAVIKRILGAVGPVSSSDLALAEATGATIYEFNVRHPASIDQEALQKNLSLRHHNVIYSLLDDVTELLRENLDGVEETEVIGSAEVIQEIPITKSGRRTVSIAGCRVTSGSMTMQAKYRLLRDGEVIIEDVTMESMRHFQEKVSEVTKGQECGLQFQGIDSFRPGDVLEAYTVKVVKKGL</sequence>
<dbReference type="Pfam" id="PF04760">
    <property type="entry name" value="IF2_N"/>
    <property type="match status" value="1"/>
</dbReference>
<gene>
    <name evidence="13" type="ORF">Poli38472_007907</name>
</gene>
<dbReference type="GO" id="GO:0003924">
    <property type="term" value="F:GTPase activity"/>
    <property type="evidence" value="ECO:0007669"/>
    <property type="project" value="InterPro"/>
</dbReference>
<dbReference type="PROSITE" id="PS51722">
    <property type="entry name" value="G_TR_2"/>
    <property type="match status" value="1"/>
</dbReference>
<comment type="subcellular location">
    <subcellularLocation>
        <location evidence="1">Mitochondrion</location>
    </subcellularLocation>
</comment>
<comment type="caution">
    <text evidence="13">The sequence shown here is derived from an EMBL/GenBank/DDBJ whole genome shotgun (WGS) entry which is preliminary data.</text>
</comment>
<dbReference type="PANTHER" id="PTHR43381:SF20">
    <property type="entry name" value="TRANSLATION INITIATION FACTOR IF-2, MITOCHONDRIAL"/>
    <property type="match status" value="1"/>
</dbReference>
<organism evidence="13 14">
    <name type="scientific">Pythium oligandrum</name>
    <name type="common">Mycoparasitic fungus</name>
    <dbReference type="NCBI Taxonomy" id="41045"/>
    <lineage>
        <taxon>Eukaryota</taxon>
        <taxon>Sar</taxon>
        <taxon>Stramenopiles</taxon>
        <taxon>Oomycota</taxon>
        <taxon>Peronosporomycetes</taxon>
        <taxon>Pythiales</taxon>
        <taxon>Pythiaceae</taxon>
        <taxon>Pythium</taxon>
    </lineage>
</organism>
<dbReference type="CDD" id="cd03702">
    <property type="entry name" value="IF2_mtIF2_II"/>
    <property type="match status" value="1"/>
</dbReference>
<dbReference type="CDD" id="cd03692">
    <property type="entry name" value="mtIF2_IVc"/>
    <property type="match status" value="1"/>
</dbReference>
<feature type="region of interest" description="Disordered" evidence="11">
    <location>
        <begin position="301"/>
        <end position="322"/>
    </location>
</feature>
<keyword evidence="6" id="KW-0809">Transit peptide</keyword>
<dbReference type="InterPro" id="IPR015760">
    <property type="entry name" value="TIF_IF2"/>
</dbReference>
<dbReference type="InterPro" id="IPR023115">
    <property type="entry name" value="TIF_IF2_dom3"/>
</dbReference>
<name>A0A8K1FLH0_PYTOL</name>
<dbReference type="InterPro" id="IPR000178">
    <property type="entry name" value="TF_IF2_bacterial-like"/>
</dbReference>
<proteinExistence type="inferred from homology"/>
<feature type="compositionally biased region" description="Basic residues" evidence="11">
    <location>
        <begin position="115"/>
        <end position="124"/>
    </location>
</feature>
<dbReference type="HAMAP" id="MF_00100_B">
    <property type="entry name" value="IF_2_B"/>
    <property type="match status" value="1"/>
</dbReference>
<protein>
    <recommendedName>
        <fullName evidence="10">Translation initiation factor IF-2, mitochondrial</fullName>
    </recommendedName>
</protein>
<dbReference type="PRINTS" id="PR00315">
    <property type="entry name" value="ELONGATNFCT"/>
</dbReference>
<evidence type="ECO:0000256" key="1">
    <source>
        <dbReference type="ARBA" id="ARBA00004173"/>
    </source>
</evidence>
<dbReference type="InterPro" id="IPR006847">
    <property type="entry name" value="IF2_N"/>
</dbReference>
<dbReference type="InterPro" id="IPR009000">
    <property type="entry name" value="Transl_B-barrel_sf"/>
</dbReference>
<evidence type="ECO:0000256" key="6">
    <source>
        <dbReference type="ARBA" id="ARBA00022946"/>
    </source>
</evidence>
<dbReference type="InterPro" id="IPR053905">
    <property type="entry name" value="EF-G-like_DII"/>
</dbReference>
<evidence type="ECO:0000256" key="7">
    <source>
        <dbReference type="ARBA" id="ARBA00023128"/>
    </source>
</evidence>
<dbReference type="AlphaFoldDB" id="A0A8K1FLH0"/>
<dbReference type="FunFam" id="3.40.50.300:FF:000019">
    <property type="entry name" value="Translation initiation factor IF-2"/>
    <property type="match status" value="1"/>
</dbReference>
<evidence type="ECO:0000256" key="5">
    <source>
        <dbReference type="ARBA" id="ARBA00022917"/>
    </source>
</evidence>
<dbReference type="InterPro" id="IPR005225">
    <property type="entry name" value="Small_GTP-bd"/>
</dbReference>